<evidence type="ECO:0008006" key="3">
    <source>
        <dbReference type="Google" id="ProtNLM"/>
    </source>
</evidence>
<proteinExistence type="predicted"/>
<organism evidence="1 2">
    <name type="scientific">Arthrobacter alpinus</name>
    <dbReference type="NCBI Taxonomy" id="656366"/>
    <lineage>
        <taxon>Bacteria</taxon>
        <taxon>Bacillati</taxon>
        <taxon>Actinomycetota</taxon>
        <taxon>Actinomycetes</taxon>
        <taxon>Micrococcales</taxon>
        <taxon>Micrococcaceae</taxon>
        <taxon>Arthrobacter</taxon>
    </lineage>
</organism>
<protein>
    <recommendedName>
        <fullName evidence="3">DUF4304 domain-containing protein</fullName>
    </recommendedName>
</protein>
<evidence type="ECO:0000313" key="2">
    <source>
        <dbReference type="Proteomes" id="UP000059574"/>
    </source>
</evidence>
<dbReference type="AlphaFoldDB" id="A0A0S2M1M5"/>
<reference evidence="2" key="1">
    <citation type="submission" date="2015-11" db="EMBL/GenBank/DDBJ databases">
        <authorList>
            <person name="Kumar R."/>
            <person name="Singh D."/>
            <person name="Swarnkar M.K."/>
            <person name="Singh A.K."/>
            <person name="Kumar S."/>
        </authorList>
    </citation>
    <scope>NUCLEOTIDE SEQUENCE [LARGE SCALE GENOMIC DNA]</scope>
    <source>
        <strain evidence="2">ERGS4:06</strain>
    </source>
</reference>
<evidence type="ECO:0000313" key="1">
    <source>
        <dbReference type="EMBL" id="ALO67667.1"/>
    </source>
</evidence>
<gene>
    <name evidence="1" type="ORF">AS189_15750</name>
</gene>
<dbReference type="EMBL" id="CP013200">
    <property type="protein sequence ID" value="ALO67667.1"/>
    <property type="molecule type" value="Genomic_DNA"/>
</dbReference>
<accession>A0A0S2M1M5</accession>
<sequence>MRWARLGDVDTATTIETTFASVLKARGFRKRGRNWFRTTQTDDYQIVNLQKSPWGGDFYVNLGWSLPDATKAFRSEIQCDLRLRAEATDVVLPITLERSDGLTAQEVPGTILLDTGVSERIPEETFIRQLTDVIVVPVADLMDRTPSLVHMVPFLMTKPWFATLALRKELELLGHKLPTKWR</sequence>
<dbReference type="InterPro" id="IPR025412">
    <property type="entry name" value="DUF4304"/>
</dbReference>
<name>A0A0S2M1M5_9MICC</name>
<dbReference type="Pfam" id="PF14137">
    <property type="entry name" value="DUF4304"/>
    <property type="match status" value="1"/>
</dbReference>
<dbReference type="Proteomes" id="UP000059574">
    <property type="component" value="Chromosome"/>
</dbReference>
<reference evidence="1 2" key="2">
    <citation type="journal article" date="2016" name="J. Biotechnol.">
        <title>Complete genome sequence of Arthrobacter alpinus ERGS4:06, a yellow pigmented bacterium tolerant to cold and radiations isolated from Sikkim Himalaya.</title>
        <authorList>
            <person name="Kumar R."/>
            <person name="Singh D."/>
            <person name="Swarnkar M.K."/>
            <person name="Singh A.K."/>
            <person name="Kumar S."/>
        </authorList>
    </citation>
    <scope>NUCLEOTIDE SEQUENCE [LARGE SCALE GENOMIC DNA]</scope>
    <source>
        <strain evidence="1 2">ERGS4:06</strain>
    </source>
</reference>